<keyword evidence="3" id="KW-1185">Reference proteome</keyword>
<dbReference type="InterPro" id="IPR017946">
    <property type="entry name" value="PLC-like_Pdiesterase_TIM-brl"/>
</dbReference>
<dbReference type="GO" id="GO:0006629">
    <property type="term" value="P:lipid metabolic process"/>
    <property type="evidence" value="ECO:0007669"/>
    <property type="project" value="InterPro"/>
</dbReference>
<evidence type="ECO:0000259" key="1">
    <source>
        <dbReference type="PROSITE" id="PS51704"/>
    </source>
</evidence>
<feature type="domain" description="GP-PDE" evidence="1">
    <location>
        <begin position="4"/>
        <end position="241"/>
    </location>
</feature>
<proteinExistence type="predicted"/>
<dbReference type="EMBL" id="FOLH01000001">
    <property type="protein sequence ID" value="SFB89544.1"/>
    <property type="molecule type" value="Genomic_DNA"/>
</dbReference>
<dbReference type="OrthoDB" id="9795622at2"/>
<dbReference type="PANTHER" id="PTHR46211">
    <property type="entry name" value="GLYCEROPHOSPHORYL DIESTER PHOSPHODIESTERASE"/>
    <property type="match status" value="1"/>
</dbReference>
<dbReference type="InterPro" id="IPR030395">
    <property type="entry name" value="GP_PDE_dom"/>
</dbReference>
<gene>
    <name evidence="2" type="ORF">SAMN05660443_0788</name>
</gene>
<dbReference type="Pfam" id="PF03009">
    <property type="entry name" value="GDPD"/>
    <property type="match status" value="1"/>
</dbReference>
<evidence type="ECO:0000313" key="3">
    <source>
        <dbReference type="Proteomes" id="UP000199058"/>
    </source>
</evidence>
<protein>
    <submittedName>
        <fullName evidence="2">Glycerophosphoryl diester phosphodiesterase</fullName>
    </submittedName>
</protein>
<dbReference type="SUPFAM" id="SSF51695">
    <property type="entry name" value="PLC-like phosphodiesterases"/>
    <property type="match status" value="1"/>
</dbReference>
<dbReference type="PROSITE" id="PS51704">
    <property type="entry name" value="GP_PDE"/>
    <property type="match status" value="1"/>
</dbReference>
<dbReference type="STRING" id="1122252.SAMN05660443_0788"/>
<dbReference type="Gene3D" id="3.20.20.190">
    <property type="entry name" value="Phosphatidylinositol (PI) phosphodiesterase"/>
    <property type="match status" value="1"/>
</dbReference>
<dbReference type="PANTHER" id="PTHR46211:SF1">
    <property type="entry name" value="GLYCEROPHOSPHODIESTER PHOSPHODIESTERASE, CYTOPLASMIC"/>
    <property type="match status" value="1"/>
</dbReference>
<accession>A0A1I1ER02</accession>
<name>A0A1I1ER02_9GAMM</name>
<organism evidence="2 3">
    <name type="scientific">Marinospirillum celere</name>
    <dbReference type="NCBI Taxonomy" id="1122252"/>
    <lineage>
        <taxon>Bacteria</taxon>
        <taxon>Pseudomonadati</taxon>
        <taxon>Pseudomonadota</taxon>
        <taxon>Gammaproteobacteria</taxon>
        <taxon>Oceanospirillales</taxon>
        <taxon>Oceanospirillaceae</taxon>
        <taxon>Marinospirillum</taxon>
    </lineage>
</organism>
<dbReference type="GO" id="GO:0008081">
    <property type="term" value="F:phosphoric diester hydrolase activity"/>
    <property type="evidence" value="ECO:0007669"/>
    <property type="project" value="InterPro"/>
</dbReference>
<dbReference type="Proteomes" id="UP000199058">
    <property type="component" value="Unassembled WGS sequence"/>
</dbReference>
<dbReference type="AlphaFoldDB" id="A0A1I1ER02"/>
<reference evidence="2 3" key="1">
    <citation type="submission" date="2016-10" db="EMBL/GenBank/DDBJ databases">
        <authorList>
            <person name="de Groot N.N."/>
        </authorList>
    </citation>
    <scope>NUCLEOTIDE SEQUENCE [LARGE SCALE GENOMIC DNA]</scope>
    <source>
        <strain evidence="2 3">DSM 18438</strain>
    </source>
</reference>
<evidence type="ECO:0000313" key="2">
    <source>
        <dbReference type="EMBL" id="SFB89544.1"/>
    </source>
</evidence>
<sequence length="253" mass="28685">MLMSAIIGHRGARGLAPENTLQSIELAAELGVRWVELDVMLTRDQVPILFHDAWLNKLSNGRGQIEKLDFNALGKIRVLSPRKVKGGTSQPLATLASALERIQQLGLGLNLEIKPTSPDKDLLTLQLAVRELKNFPGLPLLISSFSMDVLYEAQRLLPQIPRGCLWEKLPKNWLQKAKDLEAASVHLSTSWLRRSQIEEVRAQGREVYIYTVNSKRQSEKYFAWGATGIFTDYPERFQPFIQDRRRTPFGEPV</sequence>